<sequence>MAYRLSTLCQASRFASPTRALFPTHALRQTRAFHVPSESPENFPPSPWETTKSAAAAALGRPSHQRVLGRLPTLSLLRSIMLQTVMSRPRIMDVTSDLLRRNVQLLTSNAAFRCLLDNMFYAQFCAGRSEAEIRRTVEGLRDMGYKGVILAYAREVDLSSSHYQSGTAESDALHQAHVAQWLQGTLKTIQYAQNGDFVAVKYTGAGIGCVHALETGQEPDEFMADALEQICASAKKQDIKLLFDAEHHTQKMGIDTWTLDLMQRYNCDGQTVVYNTYQMYLKESTATLESHLHAARQGKFNLGVKLVRGAYINSDPRHLIHDTKEDTDAAYDNAAHMLATQHITDPSGPKIGLVLASHNKQSMKRMRELRQEQLRRGLPLADVVYAQLMGMADELSMSLTQKLPDLEEEDNRVFKYVVWGTTEECMMYLLRRAEENRDAVERSSMSKQALWEELRGRLIPAGFSRRSKETTV</sequence>
<organism evidence="1">
    <name type="scientific">Ophidiomyces ophidiicola</name>
    <dbReference type="NCBI Taxonomy" id="1387563"/>
    <lineage>
        <taxon>Eukaryota</taxon>
        <taxon>Fungi</taxon>
        <taxon>Dikarya</taxon>
        <taxon>Ascomycota</taxon>
        <taxon>Pezizomycotina</taxon>
        <taxon>Eurotiomycetes</taxon>
        <taxon>Eurotiomycetidae</taxon>
        <taxon>Onygenales</taxon>
        <taxon>Onygenaceae</taxon>
        <taxon>Ophidiomyces</taxon>
    </lineage>
</organism>
<comment type="caution">
    <text evidence="1">The sequence shown here is derived from an EMBL/GenBank/DDBJ whole genome shotgun (WGS) entry which is preliminary data.</text>
</comment>
<reference evidence="1" key="1">
    <citation type="journal article" date="2022" name="bioRxiv">
        <title>Population genetic analysis of Ophidiomyces ophidiicola, the causative agent of snake fungal disease, indicates recent introductions to the USA.</title>
        <authorList>
            <person name="Ladner J.T."/>
            <person name="Palmer J.M."/>
            <person name="Ettinger C.L."/>
            <person name="Stajich J.E."/>
            <person name="Farrell T.M."/>
            <person name="Glorioso B.M."/>
            <person name="Lawson B."/>
            <person name="Price S.J."/>
            <person name="Stengle A.G."/>
            <person name="Grear D.A."/>
            <person name="Lorch J.M."/>
        </authorList>
    </citation>
    <scope>NUCLEOTIDE SEQUENCE</scope>
    <source>
        <strain evidence="1">NWHC 24266-5</strain>
    </source>
</reference>
<gene>
    <name evidence="1" type="primary">PUT1</name>
    <name evidence="1" type="ORF">LOY88_006578</name>
</gene>
<protein>
    <submittedName>
        <fullName evidence="1">Proline dehydrogenase</fullName>
    </submittedName>
</protein>
<dbReference type="EMBL" id="JALBCA010000172">
    <property type="protein sequence ID" value="KAI2381804.1"/>
    <property type="molecule type" value="Genomic_DNA"/>
</dbReference>
<accession>A0ACB8UN01</accession>
<proteinExistence type="predicted"/>
<evidence type="ECO:0000313" key="1">
    <source>
        <dbReference type="EMBL" id="KAI2381804.1"/>
    </source>
</evidence>
<name>A0ACB8UN01_9EURO</name>